<reference evidence="1 2" key="1">
    <citation type="journal article" date="2016" name="Nat. Commun.">
        <title>Thousands of microbial genomes shed light on interconnected biogeochemical processes in an aquifer system.</title>
        <authorList>
            <person name="Anantharaman K."/>
            <person name="Brown C.T."/>
            <person name="Hug L.A."/>
            <person name="Sharon I."/>
            <person name="Castelle C.J."/>
            <person name="Probst A.J."/>
            <person name="Thomas B.C."/>
            <person name="Singh A."/>
            <person name="Wilkins M.J."/>
            <person name="Karaoz U."/>
            <person name="Brodie E.L."/>
            <person name="Williams K.H."/>
            <person name="Hubbard S.S."/>
            <person name="Banfield J.F."/>
        </authorList>
    </citation>
    <scope>NUCLEOTIDE SEQUENCE [LARGE SCALE GENOMIC DNA]</scope>
</reference>
<dbReference type="STRING" id="1802389.A3C17_01540"/>
<accession>A0A1F7TVK9</accession>
<evidence type="ECO:0000313" key="1">
    <source>
        <dbReference type="EMBL" id="OGL70049.1"/>
    </source>
</evidence>
<name>A0A1F7TVK9_9BACT</name>
<dbReference type="EMBL" id="MGDX01000037">
    <property type="protein sequence ID" value="OGL70049.1"/>
    <property type="molecule type" value="Genomic_DNA"/>
</dbReference>
<dbReference type="Proteomes" id="UP000177097">
    <property type="component" value="Unassembled WGS sequence"/>
</dbReference>
<proteinExistence type="predicted"/>
<gene>
    <name evidence="1" type="ORF">A3C17_01540</name>
</gene>
<dbReference type="AlphaFoldDB" id="A0A1F7TVK9"/>
<organism evidence="1 2">
    <name type="scientific">Candidatus Uhrbacteria bacterium RIFCSPHIGHO2_02_FULL_53_13</name>
    <dbReference type="NCBI Taxonomy" id="1802389"/>
    <lineage>
        <taxon>Bacteria</taxon>
        <taxon>Candidatus Uhriibacteriota</taxon>
    </lineage>
</organism>
<comment type="caution">
    <text evidence="1">The sequence shown here is derived from an EMBL/GenBank/DDBJ whole genome shotgun (WGS) entry which is preliminary data.</text>
</comment>
<sequence>MTPESLWEVSVHDGVIVVQNPQGEIETLPIANVISVKIETDDSGPWESDVWWLISSNDDALVFPSGATGEKTVLEALQLLPGFDNDAVTRAMSCTEPRTFVCFTRL</sequence>
<evidence type="ECO:0000313" key="2">
    <source>
        <dbReference type="Proteomes" id="UP000177097"/>
    </source>
</evidence>
<protein>
    <submittedName>
        <fullName evidence="1">Uncharacterized protein</fullName>
    </submittedName>
</protein>